<dbReference type="EC" id="2.7.1.71" evidence="3 11"/>
<evidence type="ECO:0000256" key="2">
    <source>
        <dbReference type="ARBA" id="ARBA00006997"/>
    </source>
</evidence>
<dbReference type="GO" id="GO:0008652">
    <property type="term" value="P:amino acid biosynthetic process"/>
    <property type="evidence" value="ECO:0007669"/>
    <property type="project" value="UniProtKB-KW"/>
</dbReference>
<keyword evidence="7 11" id="KW-0418">Kinase</keyword>
<feature type="binding site" evidence="11">
    <location>
        <position position="120"/>
    </location>
    <ligand>
        <name>ATP</name>
        <dbReference type="ChEBI" id="CHEBI:30616"/>
    </ligand>
</feature>
<accession>A0A934VNN8</accession>
<comment type="function">
    <text evidence="11">Catalyzes the specific phosphorylation of the 3-hydroxyl group of shikimic acid using ATP as a cosubstrate.</text>
</comment>
<keyword evidence="4 11" id="KW-0028">Amino-acid biosynthesis</keyword>
<name>A0A934VNN8_9BACT</name>
<comment type="caution">
    <text evidence="12">The sequence shown here is derived from an EMBL/GenBank/DDBJ whole genome shotgun (WGS) entry which is preliminary data.</text>
</comment>
<keyword evidence="6 11" id="KW-0547">Nucleotide-binding</keyword>
<evidence type="ECO:0000256" key="11">
    <source>
        <dbReference type="HAMAP-Rule" id="MF_00109"/>
    </source>
</evidence>
<evidence type="ECO:0000256" key="3">
    <source>
        <dbReference type="ARBA" id="ARBA00012154"/>
    </source>
</evidence>
<comment type="cofactor">
    <cofactor evidence="11">
        <name>Mg(2+)</name>
        <dbReference type="ChEBI" id="CHEBI:18420"/>
    </cofactor>
    <text evidence="11">Binds 1 Mg(2+) ion per subunit.</text>
</comment>
<dbReference type="Gene3D" id="3.40.50.300">
    <property type="entry name" value="P-loop containing nucleotide triphosphate hydrolases"/>
    <property type="match status" value="1"/>
</dbReference>
<proteinExistence type="inferred from homology"/>
<comment type="caution">
    <text evidence="11">Lacks conserved residue(s) required for the propagation of feature annotation.</text>
</comment>
<evidence type="ECO:0000256" key="9">
    <source>
        <dbReference type="ARBA" id="ARBA00023141"/>
    </source>
</evidence>
<dbReference type="InterPro" id="IPR027417">
    <property type="entry name" value="P-loop_NTPase"/>
</dbReference>
<comment type="similarity">
    <text evidence="2 11">Belongs to the shikimate kinase family.</text>
</comment>
<evidence type="ECO:0000256" key="10">
    <source>
        <dbReference type="ARBA" id="ARBA00048567"/>
    </source>
</evidence>
<dbReference type="RefSeq" id="WP_200392655.1">
    <property type="nucleotide sequence ID" value="NZ_JAENIO010000044.1"/>
</dbReference>
<feature type="binding site" evidence="11">
    <location>
        <position position="82"/>
    </location>
    <ligand>
        <name>substrate</name>
    </ligand>
</feature>
<dbReference type="GO" id="GO:0005524">
    <property type="term" value="F:ATP binding"/>
    <property type="evidence" value="ECO:0007669"/>
    <property type="project" value="UniProtKB-UniRule"/>
</dbReference>
<feature type="binding site" evidence="11">
    <location>
        <position position="34"/>
    </location>
    <ligand>
        <name>substrate</name>
    </ligand>
</feature>
<dbReference type="HAMAP" id="MF_00109">
    <property type="entry name" value="Shikimate_kinase"/>
    <property type="match status" value="1"/>
</dbReference>
<comment type="subcellular location">
    <subcellularLocation>
        <location evidence="11">Cytoplasm</location>
    </subcellularLocation>
</comment>
<evidence type="ECO:0000256" key="5">
    <source>
        <dbReference type="ARBA" id="ARBA00022679"/>
    </source>
</evidence>
<evidence type="ECO:0000256" key="4">
    <source>
        <dbReference type="ARBA" id="ARBA00022605"/>
    </source>
</evidence>
<dbReference type="GO" id="GO:0009073">
    <property type="term" value="P:aromatic amino acid family biosynthetic process"/>
    <property type="evidence" value="ECO:0007669"/>
    <property type="project" value="UniProtKB-KW"/>
</dbReference>
<evidence type="ECO:0000256" key="7">
    <source>
        <dbReference type="ARBA" id="ARBA00022777"/>
    </source>
</evidence>
<dbReference type="GO" id="GO:0005829">
    <property type="term" value="C:cytosol"/>
    <property type="evidence" value="ECO:0007669"/>
    <property type="project" value="TreeGrafter"/>
</dbReference>
<feature type="binding site" evidence="11">
    <location>
        <position position="139"/>
    </location>
    <ligand>
        <name>substrate</name>
    </ligand>
</feature>
<protein>
    <recommendedName>
        <fullName evidence="3 11">Shikimate kinase</fullName>
        <shortName evidence="11">SK</shortName>
        <ecNumber evidence="3 11">2.7.1.71</ecNumber>
    </recommendedName>
</protein>
<gene>
    <name evidence="11" type="primary">aroK</name>
    <name evidence="12" type="ORF">JIN78_14210</name>
</gene>
<dbReference type="Pfam" id="PF01202">
    <property type="entry name" value="SKI"/>
    <property type="match status" value="1"/>
</dbReference>
<feature type="binding site" evidence="11">
    <location>
        <begin position="12"/>
        <end position="17"/>
    </location>
    <ligand>
        <name>ATP</name>
        <dbReference type="ChEBI" id="CHEBI:30616"/>
    </ligand>
</feature>
<evidence type="ECO:0000256" key="8">
    <source>
        <dbReference type="ARBA" id="ARBA00022840"/>
    </source>
</evidence>
<comment type="subunit">
    <text evidence="11">Monomer.</text>
</comment>
<keyword evidence="9 11" id="KW-0057">Aromatic amino acid biosynthesis</keyword>
<feature type="binding site" evidence="11">
    <location>
        <position position="16"/>
    </location>
    <ligand>
        <name>Mg(2+)</name>
        <dbReference type="ChEBI" id="CHEBI:18420"/>
    </ligand>
</feature>
<keyword evidence="11" id="KW-0460">Magnesium</keyword>
<keyword evidence="13" id="KW-1185">Reference proteome</keyword>
<dbReference type="AlphaFoldDB" id="A0A934VNN8"/>
<dbReference type="GO" id="GO:0009423">
    <property type="term" value="P:chorismate biosynthetic process"/>
    <property type="evidence" value="ECO:0007669"/>
    <property type="project" value="UniProtKB-UniRule"/>
</dbReference>
<sequence length="178" mass="19980">MLKNLILVGFMGTGKSTIGRQLSKALGYPLIDTDARIIAQQKRPIADIFASEGENHFRDLETEVLTSLTADKCHKRIIATGGGTVLREENRRLLRELGFVVWLVAQPETILERTSRNKERPLLQTEDPLGTIRDLLQQRNALYQDAAHLTLETTSLSFSEITAGIIESARYFYGHDQA</sequence>
<reference evidence="12" key="1">
    <citation type="submission" date="2021-01" db="EMBL/GenBank/DDBJ databases">
        <title>Modified the classification status of verrucomicrobia.</title>
        <authorList>
            <person name="Feng X."/>
        </authorList>
    </citation>
    <scope>NUCLEOTIDE SEQUENCE</scope>
    <source>
        <strain evidence="12">KCTC 12986</strain>
    </source>
</reference>
<dbReference type="EMBL" id="JAENIO010000044">
    <property type="protein sequence ID" value="MBK1835220.1"/>
    <property type="molecule type" value="Genomic_DNA"/>
</dbReference>
<dbReference type="GO" id="GO:0000287">
    <property type="term" value="F:magnesium ion binding"/>
    <property type="evidence" value="ECO:0007669"/>
    <property type="project" value="UniProtKB-UniRule"/>
</dbReference>
<evidence type="ECO:0000256" key="1">
    <source>
        <dbReference type="ARBA" id="ARBA00004842"/>
    </source>
</evidence>
<keyword evidence="5 11" id="KW-0808">Transferase</keyword>
<keyword evidence="8 11" id="KW-0067">ATP-binding</keyword>
<dbReference type="PANTHER" id="PTHR21087:SF16">
    <property type="entry name" value="SHIKIMATE KINASE 1, CHLOROPLASTIC"/>
    <property type="match status" value="1"/>
</dbReference>
<dbReference type="PROSITE" id="PS01128">
    <property type="entry name" value="SHIKIMATE_KINASE"/>
    <property type="match status" value="1"/>
</dbReference>
<dbReference type="InterPro" id="IPR023000">
    <property type="entry name" value="Shikimate_kinase_CS"/>
</dbReference>
<keyword evidence="11" id="KW-0963">Cytoplasm</keyword>
<evidence type="ECO:0000256" key="6">
    <source>
        <dbReference type="ARBA" id="ARBA00022741"/>
    </source>
</evidence>
<dbReference type="CDD" id="cd00464">
    <property type="entry name" value="SK"/>
    <property type="match status" value="1"/>
</dbReference>
<feature type="binding site" evidence="11">
    <location>
        <position position="58"/>
    </location>
    <ligand>
        <name>substrate</name>
    </ligand>
</feature>
<dbReference type="InterPro" id="IPR031322">
    <property type="entry name" value="Shikimate/glucono_kinase"/>
</dbReference>
<dbReference type="Proteomes" id="UP000604083">
    <property type="component" value="Unassembled WGS sequence"/>
</dbReference>
<evidence type="ECO:0000313" key="13">
    <source>
        <dbReference type="Proteomes" id="UP000604083"/>
    </source>
</evidence>
<comment type="catalytic activity">
    <reaction evidence="10 11">
        <text>shikimate + ATP = 3-phosphoshikimate + ADP + H(+)</text>
        <dbReference type="Rhea" id="RHEA:13121"/>
        <dbReference type="ChEBI" id="CHEBI:15378"/>
        <dbReference type="ChEBI" id="CHEBI:30616"/>
        <dbReference type="ChEBI" id="CHEBI:36208"/>
        <dbReference type="ChEBI" id="CHEBI:145989"/>
        <dbReference type="ChEBI" id="CHEBI:456216"/>
        <dbReference type="EC" id="2.7.1.71"/>
    </reaction>
</comment>
<dbReference type="PRINTS" id="PR01100">
    <property type="entry name" value="SHIKIMTKNASE"/>
</dbReference>
<comment type="pathway">
    <text evidence="1 11">Metabolic intermediate biosynthesis; chorismate biosynthesis; chorismate from D-erythrose 4-phosphate and phosphoenolpyruvate: step 5/7.</text>
</comment>
<dbReference type="InterPro" id="IPR000623">
    <property type="entry name" value="Shikimate_kinase/TSH1"/>
</dbReference>
<dbReference type="SUPFAM" id="SSF52540">
    <property type="entry name" value="P-loop containing nucleoside triphosphate hydrolases"/>
    <property type="match status" value="1"/>
</dbReference>
<keyword evidence="11" id="KW-0479">Metal-binding</keyword>
<dbReference type="PANTHER" id="PTHR21087">
    <property type="entry name" value="SHIKIMATE KINASE"/>
    <property type="match status" value="1"/>
</dbReference>
<dbReference type="GO" id="GO:0004765">
    <property type="term" value="F:shikimate kinase activity"/>
    <property type="evidence" value="ECO:0007669"/>
    <property type="project" value="UniProtKB-UniRule"/>
</dbReference>
<evidence type="ECO:0000313" key="12">
    <source>
        <dbReference type="EMBL" id="MBK1835220.1"/>
    </source>
</evidence>
<organism evidence="12 13">
    <name type="scientific">Roseibacillus ishigakijimensis</name>
    <dbReference type="NCBI Taxonomy" id="454146"/>
    <lineage>
        <taxon>Bacteria</taxon>
        <taxon>Pseudomonadati</taxon>
        <taxon>Verrucomicrobiota</taxon>
        <taxon>Verrucomicrobiia</taxon>
        <taxon>Verrucomicrobiales</taxon>
        <taxon>Verrucomicrobiaceae</taxon>
        <taxon>Roseibacillus</taxon>
    </lineage>
</organism>